<organism evidence="2 3">
    <name type="scientific">Grifola frondosa</name>
    <name type="common">Maitake</name>
    <name type="synonym">Polyporus frondosus</name>
    <dbReference type="NCBI Taxonomy" id="5627"/>
    <lineage>
        <taxon>Eukaryota</taxon>
        <taxon>Fungi</taxon>
        <taxon>Dikarya</taxon>
        <taxon>Basidiomycota</taxon>
        <taxon>Agaricomycotina</taxon>
        <taxon>Agaricomycetes</taxon>
        <taxon>Polyporales</taxon>
        <taxon>Grifolaceae</taxon>
        <taxon>Grifola</taxon>
    </lineage>
</organism>
<comment type="caution">
    <text evidence="2">The sequence shown here is derived from an EMBL/GenBank/DDBJ whole genome shotgun (WGS) entry which is preliminary data.</text>
</comment>
<dbReference type="EMBL" id="LUGG01000009">
    <property type="protein sequence ID" value="OBZ72459.1"/>
    <property type="molecule type" value="Genomic_DNA"/>
</dbReference>
<evidence type="ECO:0000256" key="1">
    <source>
        <dbReference type="SAM" id="MobiDB-lite"/>
    </source>
</evidence>
<protein>
    <submittedName>
        <fullName evidence="2">Uncharacterized protein</fullName>
    </submittedName>
</protein>
<name>A0A1C7M7S9_GRIFR</name>
<dbReference type="AlphaFoldDB" id="A0A1C7M7S9"/>
<gene>
    <name evidence="2" type="ORF">A0H81_07925</name>
</gene>
<dbReference type="STRING" id="5627.A0A1C7M7S9"/>
<dbReference type="OrthoDB" id="2963168at2759"/>
<evidence type="ECO:0000313" key="2">
    <source>
        <dbReference type="EMBL" id="OBZ72459.1"/>
    </source>
</evidence>
<reference evidence="2 3" key="1">
    <citation type="submission" date="2016-03" db="EMBL/GenBank/DDBJ databases">
        <title>Whole genome sequencing of Grifola frondosa 9006-11.</title>
        <authorList>
            <person name="Min B."/>
            <person name="Park H."/>
            <person name="Kim J.-G."/>
            <person name="Cho H."/>
            <person name="Oh Y.-L."/>
            <person name="Kong W.-S."/>
            <person name="Choi I.-G."/>
        </authorList>
    </citation>
    <scope>NUCLEOTIDE SEQUENCE [LARGE SCALE GENOMIC DNA]</scope>
    <source>
        <strain evidence="2 3">9006-11</strain>
    </source>
</reference>
<sequence>MQGKNGKMYWLIVFSIEIHFGLTEFRARIKWTDNGRVKYGPASIVYNESGHRAEEDEPDGTPDDSVTVVSSQSDRHPSQPRPALLPGTPCPLKARFTPRTLRLVYPPTLSPAVSKSSAARGQHRFTAPCAPRSIKASSAK</sequence>
<accession>A0A1C7M7S9</accession>
<proteinExistence type="predicted"/>
<keyword evidence="3" id="KW-1185">Reference proteome</keyword>
<dbReference type="Proteomes" id="UP000092993">
    <property type="component" value="Unassembled WGS sequence"/>
</dbReference>
<feature type="region of interest" description="Disordered" evidence="1">
    <location>
        <begin position="48"/>
        <end position="90"/>
    </location>
</feature>
<feature type="compositionally biased region" description="Low complexity" evidence="1">
    <location>
        <begin position="63"/>
        <end position="72"/>
    </location>
</feature>
<feature type="region of interest" description="Disordered" evidence="1">
    <location>
        <begin position="110"/>
        <end position="140"/>
    </location>
</feature>
<evidence type="ECO:0000313" key="3">
    <source>
        <dbReference type="Proteomes" id="UP000092993"/>
    </source>
</evidence>